<evidence type="ECO:0000313" key="3">
    <source>
        <dbReference type="EMBL" id="SHH75812.1"/>
    </source>
</evidence>
<dbReference type="PANTHER" id="PTHR35340:SF5">
    <property type="entry name" value="ASST-DOMAIN-CONTAINING PROTEIN"/>
    <property type="match status" value="1"/>
</dbReference>
<protein>
    <submittedName>
        <fullName evidence="3">Arylsulfotransferase (ASST)</fullName>
    </submittedName>
    <submittedName>
        <fullName evidence="2">Arylsulfotransferase ASST</fullName>
    </submittedName>
</protein>
<accession>A0A1M5VKL8</accession>
<dbReference type="PANTHER" id="PTHR35340">
    <property type="entry name" value="PQQ ENZYME REPEAT PROTEIN-RELATED"/>
    <property type="match status" value="1"/>
</dbReference>
<dbReference type="AlphaFoldDB" id="A0A1M5VKL8"/>
<proteinExistence type="predicted"/>
<dbReference type="Pfam" id="PF05935">
    <property type="entry name" value="Arylsulfotrans"/>
    <property type="match status" value="1"/>
</dbReference>
<reference evidence="4" key="2">
    <citation type="submission" date="2016-11" db="EMBL/GenBank/DDBJ databases">
        <authorList>
            <person name="Varghese N."/>
            <person name="Submissions S."/>
        </authorList>
    </citation>
    <scope>NUCLEOTIDE SEQUENCE [LARGE SCALE GENOMIC DNA]</scope>
    <source>
        <strain evidence="4">DSM 19859</strain>
    </source>
</reference>
<keyword evidence="5" id="KW-1185">Reference proteome</keyword>
<gene>
    <name evidence="2" type="ORF">DSM01_89</name>
    <name evidence="3" type="ORF">SAMN04487999_0796</name>
</gene>
<dbReference type="EMBL" id="QOVN01000001">
    <property type="protein sequence ID" value="RXG30954.1"/>
    <property type="molecule type" value="Genomic_DNA"/>
</dbReference>
<dbReference type="RefSeq" id="WP_072980671.1">
    <property type="nucleotide sequence ID" value="NZ_FQXT01000002.1"/>
</dbReference>
<organism evidence="3 4">
    <name type="scientific">Leeuwenhoekiella palythoae</name>
    <dbReference type="NCBI Taxonomy" id="573501"/>
    <lineage>
        <taxon>Bacteria</taxon>
        <taxon>Pseudomonadati</taxon>
        <taxon>Bacteroidota</taxon>
        <taxon>Flavobacteriia</taxon>
        <taxon>Flavobacteriales</taxon>
        <taxon>Flavobacteriaceae</taxon>
        <taxon>Leeuwenhoekiella</taxon>
    </lineage>
</organism>
<dbReference type="SUPFAM" id="SSF63829">
    <property type="entry name" value="Calcium-dependent phosphotriesterase"/>
    <property type="match status" value="1"/>
</dbReference>
<dbReference type="OrthoDB" id="264813at2"/>
<dbReference type="Proteomes" id="UP000184240">
    <property type="component" value="Unassembled WGS sequence"/>
</dbReference>
<dbReference type="GO" id="GO:0004062">
    <property type="term" value="F:aryl sulfotransferase activity"/>
    <property type="evidence" value="ECO:0007669"/>
    <property type="project" value="InterPro"/>
</dbReference>
<reference evidence="3" key="1">
    <citation type="submission" date="2016-11" db="EMBL/GenBank/DDBJ databases">
        <authorList>
            <person name="Jaros S."/>
            <person name="Januszkiewicz K."/>
            <person name="Wedrychowicz H."/>
        </authorList>
    </citation>
    <scope>NUCLEOTIDE SEQUENCE [LARGE SCALE GENOMIC DNA]</scope>
    <source>
        <strain evidence="3">DSM 19859</strain>
    </source>
</reference>
<reference evidence="2 5" key="3">
    <citation type="submission" date="2018-07" db="EMBL/GenBank/DDBJ databases">
        <title>Leeuwenhoekiella genomics.</title>
        <authorList>
            <person name="Tahon G."/>
            <person name="Willems A."/>
        </authorList>
    </citation>
    <scope>NUCLEOTIDE SEQUENCE [LARGE SCALE GENOMIC DNA]</scope>
    <source>
        <strain evidence="2 5">LMG 24856</strain>
    </source>
</reference>
<evidence type="ECO:0000313" key="4">
    <source>
        <dbReference type="Proteomes" id="UP000184240"/>
    </source>
</evidence>
<dbReference type="Proteomes" id="UP000290037">
    <property type="component" value="Unassembled WGS sequence"/>
</dbReference>
<sequence>MKPSILFAFLLFICFGCSDNEPGFIEEEETDQETPIENPENPETPEEPEETYEVAGEIEFYDENLISEGYVLVNDVGFNRVYMINKDKAEIRYEWELEQGIGNDAELLENSDLLVSLIAEDVAFSFGGFGGLVQLVAPDNTVKWEYEINTTFELGHHDVEELPNGNILILVWEGKLNDEARENFGYAYDDEVIYAEKLIEVNPATNEIVWQWSSWDHTIQEDDVTKSNYGLISENPQRIDLNYRDALRDGSYNGDIMHANGIEYDAQNDLIYISVNFYSEVWVLDHSTTTEEAALNTGGNRNKGGDLVYRFGNPEAYNNSQGTRTFFYNHGINKIANTEHILIYANGGLGGVTQSVVYELALPDAFVMQADTDNELEEVWSFTDPDLFAPRVSGAYRLSNGNTLITEGDYGCWEVTENQEIAWKYKGTGFTWRAYAYDNDDTVLDPFDLQ</sequence>
<evidence type="ECO:0000313" key="2">
    <source>
        <dbReference type="EMBL" id="RXG30954.1"/>
    </source>
</evidence>
<evidence type="ECO:0000256" key="1">
    <source>
        <dbReference type="SAM" id="MobiDB-lite"/>
    </source>
</evidence>
<keyword evidence="3" id="KW-0808">Transferase</keyword>
<dbReference type="InterPro" id="IPR010262">
    <property type="entry name" value="Arylsulfotransferase_bact"/>
</dbReference>
<dbReference type="InterPro" id="IPR053143">
    <property type="entry name" value="Arylsulfate_ST"/>
</dbReference>
<dbReference type="EMBL" id="FQXT01000002">
    <property type="protein sequence ID" value="SHH75812.1"/>
    <property type="molecule type" value="Genomic_DNA"/>
</dbReference>
<feature type="region of interest" description="Disordered" evidence="1">
    <location>
        <begin position="27"/>
        <end position="49"/>
    </location>
</feature>
<name>A0A1M5VKL8_9FLAO</name>
<evidence type="ECO:0000313" key="5">
    <source>
        <dbReference type="Proteomes" id="UP000290037"/>
    </source>
</evidence>
<dbReference type="STRING" id="573501.SAMN04487999_0796"/>